<dbReference type="Proteomes" id="UP000749559">
    <property type="component" value="Unassembled WGS sequence"/>
</dbReference>
<organism evidence="2 3">
    <name type="scientific">Owenia fusiformis</name>
    <name type="common">Polychaete worm</name>
    <dbReference type="NCBI Taxonomy" id="6347"/>
    <lineage>
        <taxon>Eukaryota</taxon>
        <taxon>Metazoa</taxon>
        <taxon>Spiralia</taxon>
        <taxon>Lophotrochozoa</taxon>
        <taxon>Annelida</taxon>
        <taxon>Polychaeta</taxon>
        <taxon>Sedentaria</taxon>
        <taxon>Canalipalpata</taxon>
        <taxon>Sabellida</taxon>
        <taxon>Oweniida</taxon>
        <taxon>Oweniidae</taxon>
        <taxon>Owenia</taxon>
    </lineage>
</organism>
<evidence type="ECO:0000313" key="2">
    <source>
        <dbReference type="EMBL" id="CAH1778907.1"/>
    </source>
</evidence>
<dbReference type="PANTHER" id="PTHR33604">
    <property type="entry name" value="OSJNBA0004B13.7 PROTEIN"/>
    <property type="match status" value="1"/>
</dbReference>
<sequence>MKYGPRLGVNKMFLNRKPKCAVLQCVLILTSILFLGFVLIKSQFNLASTDKNIPAKNKIGFENNGRHLYKRSGLRVNFETNNLDLRIIVITYNRPMSMLRCLNSLNDVDYVGHRVKLDIFIDRSSESKKVDQETYSIAKAFSFLHGEKTVNVHKKNVGLYGQWLDTWRPTEDNKEIAVILEDDMTVSPYFYKWLRAAHAHYDTRADVSGYALANVYQLAAAPGGIVVPLNYTAYMYAILGSWGFSPHRDRWQEFLVWYDSASTNASFNPYVEGIRHTEWYKSFQKTNSEGSMWTMWHIYFSHIHKLYCVFPNLPDRYMFGQNHHEAGLHYSGNVKADQLDKLVSKSNWNPDFLKMPKNAIKVDYYGRISFR</sequence>
<proteinExistence type="predicted"/>
<feature type="transmembrane region" description="Helical" evidence="1">
    <location>
        <begin position="21"/>
        <end position="40"/>
    </location>
</feature>
<dbReference type="InterPro" id="IPR029044">
    <property type="entry name" value="Nucleotide-diphossugar_trans"/>
</dbReference>
<reference evidence="2" key="1">
    <citation type="submission" date="2022-03" db="EMBL/GenBank/DDBJ databases">
        <authorList>
            <person name="Martin C."/>
        </authorList>
    </citation>
    <scope>NUCLEOTIDE SEQUENCE</scope>
</reference>
<comment type="caution">
    <text evidence="2">The sequence shown here is derived from an EMBL/GenBank/DDBJ whole genome shotgun (WGS) entry which is preliminary data.</text>
</comment>
<name>A0A8S4ND55_OWEFU</name>
<dbReference type="SUPFAM" id="SSF53448">
    <property type="entry name" value="Nucleotide-diphospho-sugar transferases"/>
    <property type="match status" value="1"/>
</dbReference>
<keyword evidence="1" id="KW-0472">Membrane</keyword>
<keyword evidence="1" id="KW-0812">Transmembrane</keyword>
<evidence type="ECO:0000256" key="1">
    <source>
        <dbReference type="SAM" id="Phobius"/>
    </source>
</evidence>
<evidence type="ECO:0000313" key="3">
    <source>
        <dbReference type="Proteomes" id="UP000749559"/>
    </source>
</evidence>
<gene>
    <name evidence="2" type="ORF">OFUS_LOCUS5767</name>
</gene>
<dbReference type="Gene3D" id="3.90.550.10">
    <property type="entry name" value="Spore Coat Polysaccharide Biosynthesis Protein SpsA, Chain A"/>
    <property type="match status" value="1"/>
</dbReference>
<accession>A0A8S4ND55</accession>
<dbReference type="EMBL" id="CAIIXF020000003">
    <property type="protein sequence ID" value="CAH1778907.1"/>
    <property type="molecule type" value="Genomic_DNA"/>
</dbReference>
<dbReference type="OrthoDB" id="2020070at2759"/>
<keyword evidence="1" id="KW-1133">Transmembrane helix</keyword>
<dbReference type="PANTHER" id="PTHR33604:SF3">
    <property type="entry name" value="OSJNBA0004B13.7 PROTEIN"/>
    <property type="match status" value="1"/>
</dbReference>
<dbReference type="AlphaFoldDB" id="A0A8S4ND55"/>
<protein>
    <submittedName>
        <fullName evidence="2">Uncharacterized protein</fullName>
    </submittedName>
</protein>
<keyword evidence="3" id="KW-1185">Reference proteome</keyword>